<organism evidence="2 3">
    <name type="scientific">Falsiruegeria mediterranea M17</name>
    <dbReference type="NCBI Taxonomy" id="1200281"/>
    <lineage>
        <taxon>Bacteria</taxon>
        <taxon>Pseudomonadati</taxon>
        <taxon>Pseudomonadota</taxon>
        <taxon>Alphaproteobacteria</taxon>
        <taxon>Rhodobacterales</taxon>
        <taxon>Roseobacteraceae</taxon>
        <taxon>Falsiruegeria</taxon>
    </lineage>
</organism>
<dbReference type="EMBL" id="ONZG01000012">
    <property type="protein sequence ID" value="SPJ30592.1"/>
    <property type="molecule type" value="Genomic_DNA"/>
</dbReference>
<accession>A0A2R8CDX5</accession>
<sequence length="679" mass="75304">MNITWDEPKTVVSGHKPAHFVEPYEDWEQATRSPKLADDAQIWKPVFVDLCRGEQGDFTSSIKSLVKFMIKTDQGRSIQHDADFLPVVVNIIVGEMVGENVERFTRFFLYRPEAKAYDAVPECETLQIGVGFPLSKSIAATKLCALDRVFRAAKSYARNSMTGTMPPEVWHHFVFDRPLGEKIVSGFIGKQDTVGNNHVFRQGDDHTAHLSSRFARCWTQAKVASRNGSELEFGRSLNSTDVSADYNDVVYDGTVDEIQLYRCLRSNGRRIFQADSKPNAVTTARAVQVNDYNVTQLDGLIDHLPSERADVAEPAMLVQLPPLTKAETWGGRVEFFILSGLIRAFQWSDNWRGLDGKVTRVPVVVCINHEVFADAPNGVGFLRSEIERLARQRSAEGVATAVVLPDSNKSRQHSQVLMRLPRGEQDHIDWKIASDDQSISFVEVWLDQLNRATLTLKGPVGDAVELKLSRSEFLDEKGDVVLPSYTRDAKRRITGRWDFLVARAYVRRFENTSRTRIVLAFAPGLNKKNRGQSVQNGDYSLHLTNAAGATLCASINVQRDDEPLAFPRDVQGARQSTHQDEATYVETDVRARPLWTVGPVTRLGTLSLRAGGNSTDVHLADCSDVLDTSSTSLSNATLQAPEEGQTADVSTVAEEKSATDAQSGIYALPLKAGGGHKTR</sequence>
<dbReference type="RefSeq" id="WP_108791205.1">
    <property type="nucleotide sequence ID" value="NZ_ONZG01000012.1"/>
</dbReference>
<dbReference type="Proteomes" id="UP000244898">
    <property type="component" value="Unassembled WGS sequence"/>
</dbReference>
<dbReference type="AlphaFoldDB" id="A0A2R8CDX5"/>
<dbReference type="OrthoDB" id="8010691at2"/>
<reference evidence="3" key="1">
    <citation type="submission" date="2018-03" db="EMBL/GenBank/DDBJ databases">
        <authorList>
            <person name="Rodrigo-Torres L."/>
            <person name="Arahal R. D."/>
            <person name="Lucena T."/>
        </authorList>
    </citation>
    <scope>NUCLEOTIDE SEQUENCE [LARGE SCALE GENOMIC DNA]</scope>
    <source>
        <strain evidence="3">CECT 7615</strain>
    </source>
</reference>
<evidence type="ECO:0000256" key="1">
    <source>
        <dbReference type="SAM" id="MobiDB-lite"/>
    </source>
</evidence>
<protein>
    <submittedName>
        <fullName evidence="2">Uncharacterized protein</fullName>
    </submittedName>
</protein>
<name>A0A2R8CDX5_9RHOB</name>
<proteinExistence type="predicted"/>
<gene>
    <name evidence="2" type="ORF">TRM7615_04126</name>
</gene>
<keyword evidence="3" id="KW-1185">Reference proteome</keyword>
<feature type="region of interest" description="Disordered" evidence="1">
    <location>
        <begin position="636"/>
        <end position="663"/>
    </location>
</feature>
<evidence type="ECO:0000313" key="2">
    <source>
        <dbReference type="EMBL" id="SPJ30592.1"/>
    </source>
</evidence>
<evidence type="ECO:0000313" key="3">
    <source>
        <dbReference type="Proteomes" id="UP000244898"/>
    </source>
</evidence>